<evidence type="ECO:0000313" key="2">
    <source>
        <dbReference type="Proteomes" id="UP000823928"/>
    </source>
</evidence>
<proteinExistence type="predicted"/>
<evidence type="ECO:0000313" key="1">
    <source>
        <dbReference type="EMBL" id="HIS35936.1"/>
    </source>
</evidence>
<protein>
    <submittedName>
        <fullName evidence="1">Uncharacterized protein</fullName>
    </submittedName>
</protein>
<sequence length="54" mass="6710">FAKKRQFTETDFLQKNNELFGYKKFDYLYLEDSMTDKERIIKTTNLVERFFTEQ</sequence>
<dbReference type="EMBL" id="DVIU01000100">
    <property type="protein sequence ID" value="HIS35936.1"/>
    <property type="molecule type" value="Genomic_DNA"/>
</dbReference>
<organism evidence="1 2">
    <name type="scientific">Candidatus Scatousia excrementigallinarum</name>
    <dbReference type="NCBI Taxonomy" id="2840935"/>
    <lineage>
        <taxon>Bacteria</taxon>
        <taxon>Candidatus Scatousia</taxon>
    </lineage>
</organism>
<feature type="non-terminal residue" evidence="1">
    <location>
        <position position="1"/>
    </location>
</feature>
<reference evidence="1" key="2">
    <citation type="journal article" date="2021" name="PeerJ">
        <title>Extensive microbial diversity within the chicken gut microbiome revealed by metagenomics and culture.</title>
        <authorList>
            <person name="Gilroy R."/>
            <person name="Ravi A."/>
            <person name="Getino M."/>
            <person name="Pursley I."/>
            <person name="Horton D.L."/>
            <person name="Alikhan N.F."/>
            <person name="Baker D."/>
            <person name="Gharbi K."/>
            <person name="Hall N."/>
            <person name="Watson M."/>
            <person name="Adriaenssens E.M."/>
            <person name="Foster-Nyarko E."/>
            <person name="Jarju S."/>
            <person name="Secka A."/>
            <person name="Antonio M."/>
            <person name="Oren A."/>
            <person name="Chaudhuri R.R."/>
            <person name="La Ragione R."/>
            <person name="Hildebrand F."/>
            <person name="Pallen M.J."/>
        </authorList>
    </citation>
    <scope>NUCLEOTIDE SEQUENCE</scope>
    <source>
        <strain evidence="1">6276</strain>
    </source>
</reference>
<comment type="caution">
    <text evidence="1">The sequence shown here is derived from an EMBL/GenBank/DDBJ whole genome shotgun (WGS) entry which is preliminary data.</text>
</comment>
<reference evidence="1" key="1">
    <citation type="submission" date="2020-10" db="EMBL/GenBank/DDBJ databases">
        <authorList>
            <person name="Gilroy R."/>
        </authorList>
    </citation>
    <scope>NUCLEOTIDE SEQUENCE</scope>
    <source>
        <strain evidence="1">6276</strain>
    </source>
</reference>
<dbReference type="AlphaFoldDB" id="A0A9D1EXS4"/>
<accession>A0A9D1EXS4</accession>
<dbReference type="Proteomes" id="UP000823928">
    <property type="component" value="Unassembled WGS sequence"/>
</dbReference>
<name>A0A9D1EXS4_9BACT</name>
<gene>
    <name evidence="1" type="ORF">IAC10_04820</name>
</gene>